<feature type="domain" description="Alpha/beta-hydrolase catalytic" evidence="2">
    <location>
        <begin position="321"/>
        <end position="390"/>
    </location>
</feature>
<dbReference type="RefSeq" id="WP_099384174.1">
    <property type="nucleotide sequence ID" value="NZ_PEBD01000010.1"/>
</dbReference>
<evidence type="ECO:0000259" key="3">
    <source>
        <dbReference type="Pfam" id="PF15420"/>
    </source>
</evidence>
<protein>
    <submittedName>
        <fullName evidence="4">Uncharacterized protein</fullName>
    </submittedName>
</protein>
<feature type="domain" description="Alpha/beta-hydrolase N-terminal" evidence="3">
    <location>
        <begin position="23"/>
        <end position="141"/>
    </location>
</feature>
<keyword evidence="1" id="KW-0472">Membrane</keyword>
<keyword evidence="1" id="KW-1133">Transmembrane helix</keyword>
<keyword evidence="1" id="KW-0812">Transmembrane</keyword>
<proteinExistence type="predicted"/>
<feature type="transmembrane region" description="Helical" evidence="1">
    <location>
        <begin position="127"/>
        <end position="146"/>
    </location>
</feature>
<feature type="transmembrane region" description="Helical" evidence="1">
    <location>
        <begin position="69"/>
        <end position="88"/>
    </location>
</feature>
<evidence type="ECO:0000313" key="4">
    <source>
        <dbReference type="EMBL" id="PHV65871.1"/>
    </source>
</evidence>
<comment type="caution">
    <text evidence="4">The sequence shown here is derived from an EMBL/GenBank/DDBJ whole genome shotgun (WGS) entry which is preliminary data.</text>
</comment>
<evidence type="ECO:0000313" key="5">
    <source>
        <dbReference type="Proteomes" id="UP000225108"/>
    </source>
</evidence>
<dbReference type="InterPro" id="IPR027788">
    <property type="entry name" value="Alpha/beta-hydrolase_N_dom"/>
</dbReference>
<feature type="domain" description="Alpha/beta-hydrolase catalytic" evidence="2">
    <location>
        <begin position="167"/>
        <end position="314"/>
    </location>
</feature>
<sequence length="400" mass="40917">MTARTWPHPLVTAGTTAGAAIALAPGSLPREALIQGVLLAAFAGIGALIGMLASRFVPWPAARARKVTAAAGGLVIVAMFVQMIWWQLELRWALGTETLDLGWVAVAAAPSGLVAVGVALPSRIRMIGAVLAAAIALSVAPSPAGAAGSGESVAHKFTAAGAQSTSLRVYGELDTRDVTDRAQNLVKRWQAAGGMHRSAVVVAVPTGSGWVDPDALVGIESRMAGDVGVVALQYSDIPSWQAFLSSSAPARDSAVAVTAALIDAVNRSASPNRPHIYLYGQSLGAVGADAARQWAQDNRSGALCHTVLAGAPAGTASLSAPSTTVLANGSDPVVRWSPRLIWQPPALASGITHDLPTPPWLPVAGFVQASADLIGALSFPAGHGHQYGTEQGHVIPLCLR</sequence>
<evidence type="ECO:0000259" key="2">
    <source>
        <dbReference type="Pfam" id="PF10081"/>
    </source>
</evidence>
<feature type="transmembrane region" description="Helical" evidence="1">
    <location>
        <begin position="100"/>
        <end position="120"/>
    </location>
</feature>
<dbReference type="Proteomes" id="UP000225108">
    <property type="component" value="Unassembled WGS sequence"/>
</dbReference>
<gene>
    <name evidence="4" type="ORF">CSW57_19450</name>
</gene>
<dbReference type="InterPro" id="IPR027787">
    <property type="entry name" value="Alpha/beta-hydrolase_catalytic"/>
</dbReference>
<organism evidence="4 5">
    <name type="scientific">Williamsia marianensis</name>
    <dbReference type="NCBI Taxonomy" id="85044"/>
    <lineage>
        <taxon>Bacteria</taxon>
        <taxon>Bacillati</taxon>
        <taxon>Actinomycetota</taxon>
        <taxon>Actinomycetes</taxon>
        <taxon>Mycobacteriales</taxon>
        <taxon>Nocardiaceae</taxon>
        <taxon>Williamsia</taxon>
    </lineage>
</organism>
<dbReference type="Pfam" id="PF15420">
    <property type="entry name" value="Abhydrolase_9_N"/>
    <property type="match status" value="1"/>
</dbReference>
<dbReference type="Pfam" id="PF10081">
    <property type="entry name" value="Abhydrolase_9"/>
    <property type="match status" value="2"/>
</dbReference>
<reference evidence="4 5" key="1">
    <citation type="submission" date="2017-10" db="EMBL/GenBank/DDBJ databases">
        <title>The draft genome sequence of Williamsia sp. BULT 1.1 isolated from the semi-arid grassland soils from South Africa.</title>
        <authorList>
            <person name="Kabwe M.H."/>
            <person name="Govender N."/>
            <person name="Mutseka Lunga P."/>
            <person name="Vikram S."/>
            <person name="Makhalanyane T.P."/>
        </authorList>
    </citation>
    <scope>NUCLEOTIDE SEQUENCE [LARGE SCALE GENOMIC DNA]</scope>
    <source>
        <strain evidence="4 5">BULT 1.1</strain>
    </source>
</reference>
<dbReference type="EMBL" id="PEBD01000010">
    <property type="protein sequence ID" value="PHV65871.1"/>
    <property type="molecule type" value="Genomic_DNA"/>
</dbReference>
<feature type="transmembrane region" description="Helical" evidence="1">
    <location>
        <begin position="32"/>
        <end position="57"/>
    </location>
</feature>
<dbReference type="AlphaFoldDB" id="A0A2G3PJ86"/>
<name>A0A2G3PJ86_WILMA</name>
<evidence type="ECO:0000256" key="1">
    <source>
        <dbReference type="SAM" id="Phobius"/>
    </source>
</evidence>
<accession>A0A2G3PJ86</accession>